<organism evidence="3 4">
    <name type="scientific">Carnegiea gigantea</name>
    <dbReference type="NCBI Taxonomy" id="171969"/>
    <lineage>
        <taxon>Eukaryota</taxon>
        <taxon>Viridiplantae</taxon>
        <taxon>Streptophyta</taxon>
        <taxon>Embryophyta</taxon>
        <taxon>Tracheophyta</taxon>
        <taxon>Spermatophyta</taxon>
        <taxon>Magnoliopsida</taxon>
        <taxon>eudicotyledons</taxon>
        <taxon>Gunneridae</taxon>
        <taxon>Pentapetalae</taxon>
        <taxon>Caryophyllales</taxon>
        <taxon>Cactineae</taxon>
        <taxon>Cactaceae</taxon>
        <taxon>Cactoideae</taxon>
        <taxon>Echinocereeae</taxon>
        <taxon>Carnegiea</taxon>
    </lineage>
</organism>
<comment type="caution">
    <text evidence="3">The sequence shown here is derived from an EMBL/GenBank/DDBJ whole genome shotgun (WGS) entry which is preliminary data.</text>
</comment>
<dbReference type="AlphaFoldDB" id="A0A9Q1QM30"/>
<dbReference type="InterPro" id="IPR029058">
    <property type="entry name" value="AB_hydrolase_fold"/>
</dbReference>
<proteinExistence type="predicted"/>
<name>A0A9Q1QM30_9CARY</name>
<feature type="transmembrane region" description="Helical" evidence="2">
    <location>
        <begin position="61"/>
        <end position="82"/>
    </location>
</feature>
<dbReference type="OrthoDB" id="6431331at2759"/>
<feature type="region of interest" description="Disordered" evidence="1">
    <location>
        <begin position="1"/>
        <end position="53"/>
    </location>
</feature>
<protein>
    <submittedName>
        <fullName evidence="3">Uncharacterized protein</fullName>
    </submittedName>
</protein>
<sequence>MAVITEHEEDQINPPGSPSKSKPKPKSKPKTKSKSEPAKPKSQHQPSSTPQKNQASNPFTFWFYFTIAVSLITLLFVSLSSLSPQDPKSWFLSLIHHPSDPLLDEPAIEVFIYSKGSKSSKNVLIVHGLGCSSFTFRKVVDDLASKGVFADLPGSGFSDKTVVKERDMLWVGVLGSFFDVKEHMKFAEAKL</sequence>
<feature type="compositionally biased region" description="Polar residues" evidence="1">
    <location>
        <begin position="43"/>
        <end position="53"/>
    </location>
</feature>
<feature type="compositionally biased region" description="Basic residues" evidence="1">
    <location>
        <begin position="21"/>
        <end position="32"/>
    </location>
</feature>
<dbReference type="Gene3D" id="3.40.50.1820">
    <property type="entry name" value="alpha/beta hydrolase"/>
    <property type="match status" value="1"/>
</dbReference>
<keyword evidence="2" id="KW-0812">Transmembrane</keyword>
<dbReference type="Proteomes" id="UP001153076">
    <property type="component" value="Unassembled WGS sequence"/>
</dbReference>
<evidence type="ECO:0000256" key="2">
    <source>
        <dbReference type="SAM" id="Phobius"/>
    </source>
</evidence>
<keyword evidence="4" id="KW-1185">Reference proteome</keyword>
<gene>
    <name evidence="3" type="ORF">Cgig2_027498</name>
</gene>
<evidence type="ECO:0000256" key="1">
    <source>
        <dbReference type="SAM" id="MobiDB-lite"/>
    </source>
</evidence>
<reference evidence="3" key="1">
    <citation type="submission" date="2022-04" db="EMBL/GenBank/DDBJ databases">
        <title>Carnegiea gigantea Genome sequencing and assembly v2.</title>
        <authorList>
            <person name="Copetti D."/>
            <person name="Sanderson M.J."/>
            <person name="Burquez A."/>
            <person name="Wojciechowski M.F."/>
        </authorList>
    </citation>
    <scope>NUCLEOTIDE SEQUENCE</scope>
    <source>
        <strain evidence="3">SGP5-SGP5p</strain>
        <tissue evidence="3">Aerial part</tissue>
    </source>
</reference>
<evidence type="ECO:0000313" key="4">
    <source>
        <dbReference type="Proteomes" id="UP001153076"/>
    </source>
</evidence>
<accession>A0A9Q1QM30</accession>
<dbReference type="SUPFAM" id="SSF53474">
    <property type="entry name" value="alpha/beta-Hydrolases"/>
    <property type="match status" value="1"/>
</dbReference>
<evidence type="ECO:0000313" key="3">
    <source>
        <dbReference type="EMBL" id="KAJ8446536.1"/>
    </source>
</evidence>
<keyword evidence="2" id="KW-1133">Transmembrane helix</keyword>
<dbReference type="EMBL" id="JAKOGI010000053">
    <property type="protein sequence ID" value="KAJ8446536.1"/>
    <property type="molecule type" value="Genomic_DNA"/>
</dbReference>
<keyword evidence="2" id="KW-0472">Membrane</keyword>